<evidence type="ECO:0000256" key="4">
    <source>
        <dbReference type="ARBA" id="ARBA00022801"/>
    </source>
</evidence>
<proteinExistence type="predicted"/>
<dbReference type="InterPro" id="IPR051094">
    <property type="entry name" value="Diverse_Catalytic_Enzymes"/>
</dbReference>
<dbReference type="EMBL" id="JMIR01000001">
    <property type="protein sequence ID" value="KEO85163.1"/>
    <property type="molecule type" value="Genomic_DNA"/>
</dbReference>
<dbReference type="GO" id="GO:0008803">
    <property type="term" value="F:bis(5'-nucleosyl)-tetraphosphatase (symmetrical) activity"/>
    <property type="evidence" value="ECO:0007669"/>
    <property type="project" value="UniProtKB-EC"/>
</dbReference>
<sequence length="196" mass="22393">MTIPLVSETKVKEKVRSVLSDARFQHVSGVVEAADMLAKRFGADAFKARLAAWTHDYAREWLVEQWYEVGRARGVDEAFFEVAETLHGPIVATMLREEFNIHDEEIADAVRYHTTGRVEMTLLDKVVCLADYIEAGRNYPGVEELRKLAETDLDEALATAFDGTIRHLLDLHKPVFPLTLLARNDLWQKIKDKRKL</sequence>
<dbReference type="Gene3D" id="1.10.3210.10">
    <property type="entry name" value="Hypothetical protein af1432"/>
    <property type="match status" value="1"/>
</dbReference>
<dbReference type="InterPro" id="IPR005249">
    <property type="entry name" value="YqeK"/>
</dbReference>
<dbReference type="InterPro" id="IPR003607">
    <property type="entry name" value="HD/PDEase_dom"/>
</dbReference>
<dbReference type="Proteomes" id="UP000027931">
    <property type="component" value="Unassembled WGS sequence"/>
</dbReference>
<evidence type="ECO:0000256" key="6">
    <source>
        <dbReference type="ARBA" id="ARBA00049417"/>
    </source>
</evidence>
<keyword evidence="4 8" id="KW-0378">Hydrolase</keyword>
<reference evidence="8 9" key="1">
    <citation type="journal article" date="2013" name="Int. J. Syst. Evol. Microbiol.">
        <title>Tumebacillus flagellatus sp. nov., an alpha-amylase/pullulanase-producing bacterium isolated from cassava wastewater.</title>
        <authorList>
            <person name="Wang Q."/>
            <person name="Xie N."/>
            <person name="Qin Y."/>
            <person name="Shen N."/>
            <person name="Zhu J."/>
            <person name="Mi H."/>
            <person name="Huang R."/>
        </authorList>
    </citation>
    <scope>NUCLEOTIDE SEQUENCE [LARGE SCALE GENOMIC DNA]</scope>
    <source>
        <strain evidence="8 9">GST4</strain>
    </source>
</reference>
<dbReference type="PANTHER" id="PTHR35795">
    <property type="entry name" value="SLR1885 PROTEIN"/>
    <property type="match status" value="1"/>
</dbReference>
<keyword evidence="3" id="KW-0547">Nucleotide-binding</keyword>
<dbReference type="PANTHER" id="PTHR35795:SF1">
    <property type="entry name" value="BIS(5'-NUCLEOSYL)-TETRAPHOSPHATASE, SYMMETRICAL"/>
    <property type="match status" value="1"/>
</dbReference>
<dbReference type="InterPro" id="IPR006674">
    <property type="entry name" value="HD_domain"/>
</dbReference>
<dbReference type="RefSeq" id="WP_038083413.1">
    <property type="nucleotide sequence ID" value="NZ_JMIR01000001.1"/>
</dbReference>
<feature type="domain" description="HD/PDEase" evidence="7">
    <location>
        <begin position="19"/>
        <end position="145"/>
    </location>
</feature>
<comment type="catalytic activity">
    <reaction evidence="6">
        <text>P(1),P(4)-bis(5'-adenosyl) tetraphosphate + H2O = 2 ADP + 2 H(+)</text>
        <dbReference type="Rhea" id="RHEA:24252"/>
        <dbReference type="ChEBI" id="CHEBI:15377"/>
        <dbReference type="ChEBI" id="CHEBI:15378"/>
        <dbReference type="ChEBI" id="CHEBI:58141"/>
        <dbReference type="ChEBI" id="CHEBI:456216"/>
        <dbReference type="EC" id="3.6.1.41"/>
    </reaction>
</comment>
<evidence type="ECO:0000313" key="8">
    <source>
        <dbReference type="EMBL" id="KEO85163.1"/>
    </source>
</evidence>
<keyword evidence="9" id="KW-1185">Reference proteome</keyword>
<dbReference type="AlphaFoldDB" id="A0A074LYR4"/>
<keyword evidence="2" id="KW-0479">Metal-binding</keyword>
<evidence type="ECO:0000259" key="7">
    <source>
        <dbReference type="SMART" id="SM00471"/>
    </source>
</evidence>
<dbReference type="CDD" id="cd00077">
    <property type="entry name" value="HDc"/>
    <property type="match status" value="1"/>
</dbReference>
<evidence type="ECO:0000313" key="9">
    <source>
        <dbReference type="Proteomes" id="UP000027931"/>
    </source>
</evidence>
<gene>
    <name evidence="8" type="ORF">EL26_00985</name>
</gene>
<evidence type="ECO:0000256" key="5">
    <source>
        <dbReference type="ARBA" id="ARBA00023004"/>
    </source>
</evidence>
<dbReference type="SMART" id="SM00471">
    <property type="entry name" value="HDc"/>
    <property type="match status" value="1"/>
</dbReference>
<dbReference type="GO" id="GO:0046872">
    <property type="term" value="F:metal ion binding"/>
    <property type="evidence" value="ECO:0007669"/>
    <property type="project" value="UniProtKB-KW"/>
</dbReference>
<keyword evidence="5" id="KW-0408">Iron</keyword>
<organism evidence="8 9">
    <name type="scientific">Tumebacillus flagellatus</name>
    <dbReference type="NCBI Taxonomy" id="1157490"/>
    <lineage>
        <taxon>Bacteria</taxon>
        <taxon>Bacillati</taxon>
        <taxon>Bacillota</taxon>
        <taxon>Bacilli</taxon>
        <taxon>Bacillales</taxon>
        <taxon>Alicyclobacillaceae</taxon>
        <taxon>Tumebacillus</taxon>
    </lineage>
</organism>
<dbReference type="GO" id="GO:0000166">
    <property type="term" value="F:nucleotide binding"/>
    <property type="evidence" value="ECO:0007669"/>
    <property type="project" value="UniProtKB-KW"/>
</dbReference>
<dbReference type="EC" id="3.6.1.41" evidence="1"/>
<name>A0A074LYR4_9BACL</name>
<dbReference type="NCBIfam" id="TIGR00488">
    <property type="entry name" value="bis(5'-nucleosyl)-tetraphosphatase (symmetrical) YqeK"/>
    <property type="match status" value="1"/>
</dbReference>
<dbReference type="Pfam" id="PF01966">
    <property type="entry name" value="HD"/>
    <property type="match status" value="1"/>
</dbReference>
<comment type="caution">
    <text evidence="8">The sequence shown here is derived from an EMBL/GenBank/DDBJ whole genome shotgun (WGS) entry which is preliminary data.</text>
</comment>
<dbReference type="eggNOG" id="COG1713">
    <property type="taxonomic scope" value="Bacteria"/>
</dbReference>
<dbReference type="SUPFAM" id="SSF109604">
    <property type="entry name" value="HD-domain/PDEase-like"/>
    <property type="match status" value="1"/>
</dbReference>
<protein>
    <recommendedName>
        <fullName evidence="1">bis(5'-nucleosyl)-tetraphosphatase (symmetrical)</fullName>
        <ecNumber evidence="1">3.6.1.41</ecNumber>
    </recommendedName>
</protein>
<accession>A0A074LYR4</accession>
<evidence type="ECO:0000256" key="3">
    <source>
        <dbReference type="ARBA" id="ARBA00022741"/>
    </source>
</evidence>
<dbReference type="STRING" id="1157490.EL26_00985"/>
<evidence type="ECO:0000256" key="1">
    <source>
        <dbReference type="ARBA" id="ARBA00012506"/>
    </source>
</evidence>
<dbReference type="OrthoDB" id="9782134at2"/>
<evidence type="ECO:0000256" key="2">
    <source>
        <dbReference type="ARBA" id="ARBA00022723"/>
    </source>
</evidence>